<evidence type="ECO:0000313" key="2">
    <source>
        <dbReference type="EMBL" id="PYE78498.1"/>
    </source>
</evidence>
<dbReference type="Pfam" id="PF10861">
    <property type="entry name" value="DUF2784"/>
    <property type="match status" value="1"/>
</dbReference>
<keyword evidence="1" id="KW-0472">Membrane</keyword>
<protein>
    <submittedName>
        <fullName evidence="2">Uncharacterized protein DUF2784</fullName>
    </submittedName>
</protein>
<dbReference type="EMBL" id="QJTC01000006">
    <property type="protein sequence ID" value="PYE78498.1"/>
    <property type="molecule type" value="Genomic_DNA"/>
</dbReference>
<gene>
    <name evidence="2" type="ORF">DFQ15_1061</name>
</gene>
<dbReference type="Proteomes" id="UP000247540">
    <property type="component" value="Unassembled WGS sequence"/>
</dbReference>
<comment type="caution">
    <text evidence="2">The sequence shown here is derived from an EMBL/GenBank/DDBJ whole genome shotgun (WGS) entry which is preliminary data.</text>
</comment>
<proteinExistence type="predicted"/>
<feature type="transmembrane region" description="Helical" evidence="1">
    <location>
        <begin position="97"/>
        <end position="115"/>
    </location>
</feature>
<dbReference type="InterPro" id="IPR021218">
    <property type="entry name" value="DUF2784"/>
</dbReference>
<feature type="transmembrane region" description="Helical" evidence="1">
    <location>
        <begin position="6"/>
        <end position="29"/>
    </location>
</feature>
<keyword evidence="3" id="KW-1185">Reference proteome</keyword>
<reference evidence="2 3" key="1">
    <citation type="submission" date="2018-06" db="EMBL/GenBank/DDBJ databases">
        <title>Genomic Encyclopedia of Type Strains, Phase III (KMG-III): the genomes of soil and plant-associated and newly described type strains.</title>
        <authorList>
            <person name="Whitman W."/>
        </authorList>
    </citation>
    <scope>NUCLEOTIDE SEQUENCE [LARGE SCALE GENOMIC DNA]</scope>
    <source>
        <strain evidence="2 3">CECT 7646</strain>
    </source>
</reference>
<feature type="transmembrane region" description="Helical" evidence="1">
    <location>
        <begin position="36"/>
        <end position="54"/>
    </location>
</feature>
<dbReference type="AlphaFoldDB" id="A0A318SZG2"/>
<sequence length="136" mass="14716">MNARLAADAVLVLHGVFIAFGVLGGLLALWKRGWMLLHLPALAWAAFVMMSGRICPLTPLEVRLRRQAGDAGYGGGFVDHYLAAAIYPEGLTRKVQIGLGVAVIVLNLGIYLLVFKRRSRRTVRLAGTAHVPRSNG</sequence>
<keyword evidence="1" id="KW-0812">Transmembrane</keyword>
<evidence type="ECO:0000256" key="1">
    <source>
        <dbReference type="SAM" id="Phobius"/>
    </source>
</evidence>
<organism evidence="2 3">
    <name type="scientific">Xylophilus ampelinus</name>
    <dbReference type="NCBI Taxonomy" id="54067"/>
    <lineage>
        <taxon>Bacteria</taxon>
        <taxon>Pseudomonadati</taxon>
        <taxon>Pseudomonadota</taxon>
        <taxon>Betaproteobacteria</taxon>
        <taxon>Burkholderiales</taxon>
        <taxon>Xylophilus</taxon>
    </lineage>
</organism>
<keyword evidence="1" id="KW-1133">Transmembrane helix</keyword>
<evidence type="ECO:0000313" key="3">
    <source>
        <dbReference type="Proteomes" id="UP000247540"/>
    </source>
</evidence>
<dbReference type="RefSeq" id="WP_110465048.1">
    <property type="nucleotide sequence ID" value="NZ_JAMOFZ010000006.1"/>
</dbReference>
<accession>A0A318SZG2</accession>
<dbReference type="OrthoDB" id="370375at2"/>
<name>A0A318SZG2_9BURK</name>